<evidence type="ECO:0000313" key="5">
    <source>
        <dbReference type="Proteomes" id="UP000586252"/>
    </source>
</evidence>
<protein>
    <submittedName>
        <fullName evidence="2">Calcium-binding protein</fullName>
    </submittedName>
</protein>
<feature type="transmembrane region" description="Helical" evidence="1">
    <location>
        <begin position="272"/>
        <end position="291"/>
    </location>
</feature>
<dbReference type="EMBL" id="JAAQYH010000001">
    <property type="protein sequence ID" value="NNA71546.1"/>
    <property type="molecule type" value="Genomic_DNA"/>
</dbReference>
<keyword evidence="1" id="KW-0812">Transmembrane</keyword>
<accession>A0A7Y1LXY0</accession>
<evidence type="ECO:0000256" key="1">
    <source>
        <dbReference type="SAM" id="Phobius"/>
    </source>
</evidence>
<comment type="caution">
    <text evidence="2">The sequence shown here is derived from an EMBL/GenBank/DDBJ whole genome shotgun (WGS) entry which is preliminary data.</text>
</comment>
<evidence type="ECO:0000313" key="2">
    <source>
        <dbReference type="EMBL" id="NNA71546.1"/>
    </source>
</evidence>
<dbReference type="Proteomes" id="UP000535954">
    <property type="component" value="Unassembled WGS sequence"/>
</dbReference>
<organism evidence="2 4">
    <name type="scientific">Pseudomonas lactis</name>
    <dbReference type="NCBI Taxonomy" id="1615674"/>
    <lineage>
        <taxon>Bacteria</taxon>
        <taxon>Pseudomonadati</taxon>
        <taxon>Pseudomonadota</taxon>
        <taxon>Gammaproteobacteria</taxon>
        <taxon>Pseudomonadales</taxon>
        <taxon>Pseudomonadaceae</taxon>
        <taxon>Pseudomonas</taxon>
    </lineage>
</organism>
<gene>
    <name evidence="2" type="ORF">HBO13_02680</name>
    <name evidence="3" type="ORF">HBO30_01160</name>
</gene>
<keyword evidence="1" id="KW-0472">Membrane</keyword>
<keyword evidence="1" id="KW-1133">Transmembrane helix</keyword>
<dbReference type="SUPFAM" id="SSF51120">
    <property type="entry name" value="beta-Roll"/>
    <property type="match status" value="1"/>
</dbReference>
<dbReference type="AlphaFoldDB" id="A0A7Y1LXY0"/>
<dbReference type="Proteomes" id="UP000586252">
    <property type="component" value="Unassembled WGS sequence"/>
</dbReference>
<feature type="transmembrane region" description="Helical" evidence="1">
    <location>
        <begin position="298"/>
        <end position="317"/>
    </location>
</feature>
<dbReference type="InterPro" id="IPR011049">
    <property type="entry name" value="Serralysin-like_metalloprot_C"/>
</dbReference>
<proteinExistence type="predicted"/>
<name>A0A7Y1LXY0_9PSED</name>
<evidence type="ECO:0000313" key="4">
    <source>
        <dbReference type="Proteomes" id="UP000535954"/>
    </source>
</evidence>
<reference evidence="4 5" key="1">
    <citation type="journal article" date="2020" name="Front. Microbiol.">
        <title>Genetic Organization of the aprX-lipA2 Operon Affects the Proteolytic Potential of Pseudomonas Species in Milk.</title>
        <authorList>
            <person name="Maier C."/>
            <person name="Huptas C."/>
            <person name="von Neubeck M."/>
            <person name="Scherer S."/>
            <person name="Wenning M."/>
            <person name="Lucking G."/>
        </authorList>
    </citation>
    <scope>NUCLEOTIDE SEQUENCE [LARGE SCALE GENOMIC DNA]</scope>
    <source>
        <strain evidence="3 5">WS 5404</strain>
        <strain evidence="2 4">WS 5405</strain>
    </source>
</reference>
<sequence length="1120" mass="120968">MATSEPPAKKRYPTLLALDQRLGPLIVGELTLQRADLAAMGASMSGKPLRARHLDVREADQTLLDSIRFSVPELQRYLSTADSVSGSSAALLFEFAALRSVQAPPLLLPEAGGEHSGAMDKLDSLLCKVQKTNLNQVSQLEGMPQWVEPKKSRSLALIGAGLGVYGYYSAISALTDAIKTGDIDETVVTGAELFANLTGEALELALERFGKRMLENGRKVFAGFNASTLGKIMQRGANLFALVLTLPFDIISAQTSLAKAAKSTGKEALDHYVSAGFTILGASISVILSVAAAAGFSVAGPLGIAAAVVLMLGMQLYSAVRQVDEIDDYIELSIVERLQAGWLAFQGREPQRDVRDRYVLAKMQKQHAQQLTSQAEAWLMGALKGTVQAVVNGRFEVRLNPVRHWKRRWNEAEGEDAYIDTNEPTVVDLDDDVDASNTPVDQIPGVVSGSQWVNAAVLWRLGGGNDKVKGLTDNPNIFQFGAGHKQLTGGAKADVFTYEIPAGTLDAALANGPVSELYGGAGSDTLNLSNSATYQEGAQGYAIDLQAGTVARRKDLGTPTPHHSISLDSIENVSTPAGVANHVKGSAQANTVIAEGDNDRVEAGDGNDTVVVLGANAWVDGGAGKDRYVIASNRGTVTLKDQDWAEGAVIEMRWPLAAIASWRIQECALVIVVWRGEDGELPQHVIRLEQLYTRSDSQRRLNTHNLLFVTQDGYMLEPILTPVLAGEEDVSVAVAVRGGGQDLTIDKVLSAGEFVVPYGRSSRCFIERGPSRKEVAVRLKGDTTACMLYVDYSSRELLQALAEYRVTLRRVGHFDSLTYSDVRLTLTFTDGGQLVLANYASDRSSTRTNVTSNIIAVSLKLDCRFELVMNDGVSYRVQAAQQTYAQDRASPGFNTFDGRSALVKRVGTHPFFRPHSAKGVWLQSVPQKIVIPAPPHYQKSYALLGRASTYEVVPSTGSTICLSTPGALAKQSNASFWRINTASLGELIEQRHIVLTNDTLKVGSVTVSLPPMTDPSVPLEQVSVHTKQGEQYDIRQDLGAVYLAQLDAAPYATVDAVFGALRRSRQWATLMVRQLRVIGLALKDGTVSGIHYDAGRDCWGADLEPQRNVTSSDLRFTRVA</sequence>
<feature type="transmembrane region" description="Helical" evidence="1">
    <location>
        <begin position="239"/>
        <end position="260"/>
    </location>
</feature>
<evidence type="ECO:0000313" key="3">
    <source>
        <dbReference type="EMBL" id="NNA77315.1"/>
    </source>
</evidence>
<dbReference type="EMBL" id="JAAQYI010000001">
    <property type="protein sequence ID" value="NNA77315.1"/>
    <property type="molecule type" value="Genomic_DNA"/>
</dbReference>
<dbReference type="Gene3D" id="2.150.10.10">
    <property type="entry name" value="Serralysin-like metalloprotease, C-terminal"/>
    <property type="match status" value="1"/>
</dbReference>